<evidence type="ECO:0000313" key="1">
    <source>
        <dbReference type="EMBL" id="KAB8297706.1"/>
    </source>
</evidence>
<evidence type="ECO:0000313" key="2">
    <source>
        <dbReference type="Proteomes" id="UP000326757"/>
    </source>
</evidence>
<dbReference type="InterPro" id="IPR011333">
    <property type="entry name" value="SKP1/BTB/POZ_sf"/>
</dbReference>
<dbReference type="Gene3D" id="3.30.710.10">
    <property type="entry name" value="Potassium Channel Kv1.1, Chain A"/>
    <property type="match status" value="1"/>
</dbReference>
<dbReference type="EMBL" id="VIGI01000007">
    <property type="protein sequence ID" value="KAB8297706.1"/>
    <property type="molecule type" value="Genomic_DNA"/>
</dbReference>
<dbReference type="Proteomes" id="UP000326757">
    <property type="component" value="Unassembled WGS sequence"/>
</dbReference>
<comment type="caution">
    <text evidence="1">The sequence shown here is derived from an EMBL/GenBank/DDBJ whole genome shotgun (WGS) entry which is preliminary data.</text>
</comment>
<dbReference type="OrthoDB" id="1262810at2759"/>
<reference evidence="1 2" key="1">
    <citation type="submission" date="2019-06" db="EMBL/GenBank/DDBJ databases">
        <title>Genome Sequence of the Brown Rot Fungal Pathogen Monilinia laxa.</title>
        <authorList>
            <person name="De Miccolis Angelini R.M."/>
            <person name="Landi L."/>
            <person name="Abate D."/>
            <person name="Pollastro S."/>
            <person name="Romanazzi G."/>
            <person name="Faretra F."/>
        </authorList>
    </citation>
    <scope>NUCLEOTIDE SEQUENCE [LARGE SCALE GENOMIC DNA]</scope>
    <source>
        <strain evidence="1 2">Mlax316</strain>
    </source>
</reference>
<gene>
    <name evidence="1" type="ORF">EYC80_001513</name>
</gene>
<proteinExistence type="predicted"/>
<keyword evidence="2" id="KW-1185">Reference proteome</keyword>
<name>A0A5N6K597_MONLA</name>
<accession>A0A5N6K597</accession>
<sequence length="288" mass="32830">MADLVSDLLQSYEFLQARLEESVVCFTAYADKIAKKDIWFNLDTTNMKDICLEDAKEAWTPIQHLLLISSTDAPPLMSIRQTLMPYEKLLRVLGAKSVYYPTIEPPEKRSYQSLSATLGEMKNKGEMVDIVFISAIFSGRWSDNGEIILDEITSHTLFVLISSAYEEPIDWEEMTVNPEKLPQDLDANDKKLDLLINLHKGTDYWGMLALANQVEKKIVEQLRLFIRLDNAREYQEMAANSNAVVFEQACKRFCEKNEAALRGWEETVAALQSMDHDSSKTIVTSTRS</sequence>
<dbReference type="AlphaFoldDB" id="A0A5N6K597"/>
<organism evidence="1 2">
    <name type="scientific">Monilinia laxa</name>
    <name type="common">Brown rot fungus</name>
    <name type="synonym">Sclerotinia laxa</name>
    <dbReference type="NCBI Taxonomy" id="61186"/>
    <lineage>
        <taxon>Eukaryota</taxon>
        <taxon>Fungi</taxon>
        <taxon>Dikarya</taxon>
        <taxon>Ascomycota</taxon>
        <taxon>Pezizomycotina</taxon>
        <taxon>Leotiomycetes</taxon>
        <taxon>Helotiales</taxon>
        <taxon>Sclerotiniaceae</taxon>
        <taxon>Monilinia</taxon>
    </lineage>
</organism>
<protein>
    <submittedName>
        <fullName evidence="1">Uncharacterized protein</fullName>
    </submittedName>
</protein>